<gene>
    <name evidence="2" type="ORF">ELQ94_02050</name>
</gene>
<evidence type="ECO:0000313" key="3">
    <source>
        <dbReference type="Proteomes" id="UP000274909"/>
    </source>
</evidence>
<dbReference type="EMBL" id="RZGZ01000001">
    <property type="protein sequence ID" value="RUR03354.1"/>
    <property type="molecule type" value="Genomic_DNA"/>
</dbReference>
<dbReference type="Proteomes" id="UP000274909">
    <property type="component" value="Unassembled WGS sequence"/>
</dbReference>
<proteinExistence type="predicted"/>
<evidence type="ECO:0000313" key="2">
    <source>
        <dbReference type="EMBL" id="RUR03354.1"/>
    </source>
</evidence>
<name>A0A3S0XDG7_9MICO</name>
<feature type="region of interest" description="Disordered" evidence="1">
    <location>
        <begin position="188"/>
        <end position="209"/>
    </location>
</feature>
<evidence type="ECO:0000256" key="1">
    <source>
        <dbReference type="SAM" id="MobiDB-lite"/>
    </source>
</evidence>
<reference evidence="2 3" key="1">
    <citation type="submission" date="2018-12" db="EMBL/GenBank/DDBJ databases">
        <authorList>
            <person name="Li F."/>
        </authorList>
    </citation>
    <scope>NUCLEOTIDE SEQUENCE [LARGE SCALE GENOMIC DNA]</scope>
    <source>
        <strain evidence="2 3">EGI 6500705</strain>
    </source>
</reference>
<dbReference type="RefSeq" id="WP_127046657.1">
    <property type="nucleotide sequence ID" value="NZ_RZGZ01000001.1"/>
</dbReference>
<comment type="caution">
    <text evidence="2">The sequence shown here is derived from an EMBL/GenBank/DDBJ whole genome shotgun (WGS) entry which is preliminary data.</text>
</comment>
<protein>
    <submittedName>
        <fullName evidence="2">Uncharacterized protein</fullName>
    </submittedName>
</protein>
<accession>A0A3S0XDG7</accession>
<dbReference type="AlphaFoldDB" id="A0A3S0XDG7"/>
<keyword evidence="3" id="KW-1185">Reference proteome</keyword>
<sequence length="209" mass="20215">MARADAAASAADAATADVAEAGLVEAAVVEAGVVEAGVVEPDVVEPGLVEADVVEPGVVEVGVAGGVGVVGGVARVASAALCAAWIASPATVAAAAAAAFIASPGSAPAIGSDEPWARLWNEEGGGIHPELVGAVRRIDEGVSGVHAPAGMEAALIVSHHVGSGVVPEPDAPSSAGTFVSVGMTRLSHRTRSDGGFPGTDRAPGARLGR</sequence>
<organism evidence="2 3">
    <name type="scientific">Labedella endophytica</name>
    <dbReference type="NCBI Taxonomy" id="1523160"/>
    <lineage>
        <taxon>Bacteria</taxon>
        <taxon>Bacillati</taxon>
        <taxon>Actinomycetota</taxon>
        <taxon>Actinomycetes</taxon>
        <taxon>Micrococcales</taxon>
        <taxon>Microbacteriaceae</taxon>
        <taxon>Labedella</taxon>
    </lineage>
</organism>